<accession>A0ABQ5NA48</accession>
<protein>
    <submittedName>
        <fullName evidence="1">Uncharacterized protein</fullName>
    </submittedName>
</protein>
<dbReference type="Proteomes" id="UP001208567">
    <property type="component" value="Unassembled WGS sequence"/>
</dbReference>
<evidence type="ECO:0000313" key="1">
    <source>
        <dbReference type="EMBL" id="GLC32074.1"/>
    </source>
</evidence>
<dbReference type="EMBL" id="BRXR01000001">
    <property type="protein sequence ID" value="GLC32074.1"/>
    <property type="molecule type" value="Genomic_DNA"/>
</dbReference>
<evidence type="ECO:0000313" key="2">
    <source>
        <dbReference type="Proteomes" id="UP001208567"/>
    </source>
</evidence>
<reference evidence="1 2" key="1">
    <citation type="journal article" date="2024" name="Int. J. Syst. Evol. Microbiol.">
        <title>Clostridium omnivorum sp. nov., isolated from anoxic soil under the treatment of reductive soil disinfestation.</title>
        <authorList>
            <person name="Ueki A."/>
            <person name="Tonouchi A."/>
            <person name="Kaku N."/>
            <person name="Honma S."/>
            <person name="Ueki K."/>
        </authorList>
    </citation>
    <scope>NUCLEOTIDE SEQUENCE [LARGE SCALE GENOMIC DNA]</scope>
    <source>
        <strain evidence="1 2">E14</strain>
    </source>
</reference>
<sequence>MQNINERNTTLFVNFILKSSKFHMFLTYYLKQVLIFVQDCVQIEVEGVYTTDYLS</sequence>
<keyword evidence="2" id="KW-1185">Reference proteome</keyword>
<name>A0ABQ5NA48_9CLOT</name>
<comment type="caution">
    <text evidence="1">The sequence shown here is derived from an EMBL/GenBank/DDBJ whole genome shotgun (WGS) entry which is preliminary data.</text>
</comment>
<organism evidence="1 2">
    <name type="scientific">Clostridium omnivorum</name>
    <dbReference type="NCBI Taxonomy" id="1604902"/>
    <lineage>
        <taxon>Bacteria</taxon>
        <taxon>Bacillati</taxon>
        <taxon>Bacillota</taxon>
        <taxon>Clostridia</taxon>
        <taxon>Eubacteriales</taxon>
        <taxon>Clostridiaceae</taxon>
        <taxon>Clostridium</taxon>
    </lineage>
</organism>
<gene>
    <name evidence="1" type="ORF">bsdE14_34840</name>
</gene>
<proteinExistence type="predicted"/>